<protein>
    <recommendedName>
        <fullName evidence="3">MarR family transcriptional regulator</fullName>
    </recommendedName>
</protein>
<dbReference type="AlphaFoldDB" id="A0A7T8ASN1"/>
<dbReference type="EMBL" id="CP060811">
    <property type="protein sequence ID" value="QQN89410.1"/>
    <property type="molecule type" value="Genomic_DNA"/>
</dbReference>
<proteinExistence type="predicted"/>
<reference evidence="1 2" key="1">
    <citation type="submission" date="2020-08" db="EMBL/GenBank/DDBJ databases">
        <title>Emergence of ISAba1-mediated novel tet(X) in Acinetobacter variabilis from a chicken farm.</title>
        <authorList>
            <person name="Peng K."/>
            <person name="Li R."/>
        </authorList>
    </citation>
    <scope>NUCLEOTIDE SEQUENCE [LARGE SCALE GENOMIC DNA]</scope>
    <source>
        <strain evidence="1 2">XM9F202-2</strain>
    </source>
</reference>
<evidence type="ECO:0000313" key="2">
    <source>
        <dbReference type="Proteomes" id="UP000596079"/>
    </source>
</evidence>
<evidence type="ECO:0008006" key="3">
    <source>
        <dbReference type="Google" id="ProtNLM"/>
    </source>
</evidence>
<dbReference type="Proteomes" id="UP000596079">
    <property type="component" value="Chromosome"/>
</dbReference>
<organism evidence="1 2">
    <name type="scientific">Acinetobacter variabilis</name>
    <dbReference type="NCBI Taxonomy" id="70346"/>
    <lineage>
        <taxon>Bacteria</taxon>
        <taxon>Pseudomonadati</taxon>
        <taxon>Pseudomonadota</taxon>
        <taxon>Gammaproteobacteria</taxon>
        <taxon>Moraxellales</taxon>
        <taxon>Moraxellaceae</taxon>
        <taxon>Acinetobacter</taxon>
    </lineage>
</organism>
<name>A0A7T8ASN1_9GAMM</name>
<sequence length="85" mass="9703">MNIPSIQRFEEIKDILVYVAFSKHEVTSAELEEHVCDKTRSSLNQKLRGLVQAGYLAFRCNHCTRLYVATEKTKQLFGVRAVGDT</sequence>
<accession>A0A7T8ASN1</accession>
<gene>
    <name evidence="1" type="ORF">IAQ69_07100</name>
</gene>
<dbReference type="RefSeq" id="WP_180031377.1">
    <property type="nucleotide sequence ID" value="NZ_CP060811.1"/>
</dbReference>
<evidence type="ECO:0000313" key="1">
    <source>
        <dbReference type="EMBL" id="QQN89410.1"/>
    </source>
</evidence>